<keyword evidence="4" id="KW-0413">Isomerase</keyword>
<sequence>MQQHSFHVTTIEVEGVTPLQFFMAGEAYKGTRYFWRDHDTTNTIAGVGHALRLTASTTVRFTDIEQQWQQATQHHTATAQPPLLFGGVTFDPSNDKLSEWGDFPQALFVVAKFQLVQKGDKTYANAHYAGEVTVEQAQVLRTELEALLQVAKTMQVTTEKPKMVTYSEPQKEAYLASIANVTARIQQGEADKVVIARTLALEFEQELQPVQLLKDLLAEQPTSYVFGFEAEDLFFTGATPERLVMVKSHHAYSSCVAGSIKRGSTSEEDIRLGESLLHDEKNGGEHHYVVDMIAENFAKSCETYTVPKGPSLLKSRDIQHLYTPIEGILKKGTTILQLAKDLHPTPALGGVPREKALEIIREYEPMNREMYASPIGWLDIAGDGEFAVALRCAMTKGNKAYLYAGGGIVADSEPQAEYEETLVKFRPMLRALGGEIYE</sequence>
<dbReference type="SUPFAM" id="SSF56322">
    <property type="entry name" value="ADC synthase"/>
    <property type="match status" value="1"/>
</dbReference>
<evidence type="ECO:0000313" key="7">
    <source>
        <dbReference type="EMBL" id="CEA05615.1"/>
    </source>
</evidence>
<dbReference type="PATRIC" id="fig|1461583.4.peg.2465"/>
<organism evidence="7">
    <name type="scientific">Metalysinibacillus saudimassiliensis</name>
    <dbReference type="NCBI Taxonomy" id="1461583"/>
    <lineage>
        <taxon>Bacteria</taxon>
        <taxon>Bacillati</taxon>
        <taxon>Bacillota</taxon>
        <taxon>Bacilli</taxon>
        <taxon>Bacillales</taxon>
        <taxon>Caryophanaceae</taxon>
        <taxon>Metalysinibacillus</taxon>
    </lineage>
</organism>
<feature type="domain" description="Chorismate-utilising enzyme C-terminal" evidence="6">
    <location>
        <begin position="171"/>
        <end position="424"/>
    </location>
</feature>
<dbReference type="Gene3D" id="3.60.120.10">
    <property type="entry name" value="Anthranilate synthase"/>
    <property type="match status" value="1"/>
</dbReference>
<evidence type="ECO:0000256" key="5">
    <source>
        <dbReference type="ARBA" id="ARBA00041564"/>
    </source>
</evidence>
<protein>
    <recommendedName>
        <fullName evidence="3">isochorismate synthase</fullName>
        <ecNumber evidence="3">5.4.4.2</ecNumber>
    </recommendedName>
    <alternativeName>
        <fullName evidence="5">Isochorismate mutase</fullName>
    </alternativeName>
</protein>
<dbReference type="GO" id="GO:0008909">
    <property type="term" value="F:isochorismate synthase activity"/>
    <property type="evidence" value="ECO:0007669"/>
    <property type="project" value="UniProtKB-EC"/>
</dbReference>
<name>A0A078MH42_9BACL</name>
<dbReference type="Pfam" id="PF00425">
    <property type="entry name" value="Chorismate_bind"/>
    <property type="match status" value="1"/>
</dbReference>
<evidence type="ECO:0000256" key="1">
    <source>
        <dbReference type="ARBA" id="ARBA00000799"/>
    </source>
</evidence>
<dbReference type="AlphaFoldDB" id="A0A078MH42"/>
<evidence type="ECO:0000256" key="2">
    <source>
        <dbReference type="ARBA" id="ARBA00005297"/>
    </source>
</evidence>
<reference evidence="7" key="1">
    <citation type="submission" date="2014-07" db="EMBL/GenBank/DDBJ databases">
        <authorList>
            <person name="Urmite Genomes Urmite Genomes"/>
        </authorList>
    </citation>
    <scope>NUCLEOTIDE SEQUENCE</scope>
    <source>
        <strain evidence="7">13S34_air</strain>
    </source>
</reference>
<comment type="catalytic activity">
    <reaction evidence="1">
        <text>chorismate = isochorismate</text>
        <dbReference type="Rhea" id="RHEA:18985"/>
        <dbReference type="ChEBI" id="CHEBI:29748"/>
        <dbReference type="ChEBI" id="CHEBI:29780"/>
        <dbReference type="EC" id="5.4.4.2"/>
    </reaction>
</comment>
<evidence type="ECO:0000256" key="4">
    <source>
        <dbReference type="ARBA" id="ARBA00023235"/>
    </source>
</evidence>
<dbReference type="InterPro" id="IPR005801">
    <property type="entry name" value="ADC_synthase"/>
</dbReference>
<dbReference type="NCBIfam" id="TIGR00543">
    <property type="entry name" value="isochor_syn"/>
    <property type="match status" value="1"/>
</dbReference>
<comment type="similarity">
    <text evidence="2">Belongs to the isochorismate synthase family.</text>
</comment>
<dbReference type="PANTHER" id="PTHR42839">
    <property type="entry name" value="ISOCHORISMATE SYNTHASE ENTC"/>
    <property type="match status" value="1"/>
</dbReference>
<evidence type="ECO:0000259" key="6">
    <source>
        <dbReference type="Pfam" id="PF00425"/>
    </source>
</evidence>
<dbReference type="PANTHER" id="PTHR42839:SF1">
    <property type="entry name" value="ISOCHORISMATE SYNTHASE MENF"/>
    <property type="match status" value="1"/>
</dbReference>
<accession>A0A078MH42</accession>
<dbReference type="EMBL" id="LN483078">
    <property type="protein sequence ID" value="CEA05615.1"/>
    <property type="molecule type" value="Genomic_DNA"/>
</dbReference>
<dbReference type="GO" id="GO:0009697">
    <property type="term" value="P:salicylic acid biosynthetic process"/>
    <property type="evidence" value="ECO:0007669"/>
    <property type="project" value="TreeGrafter"/>
</dbReference>
<dbReference type="EC" id="5.4.4.2" evidence="3"/>
<gene>
    <name evidence="7" type="primary">pchA</name>
    <name evidence="7" type="ORF">BN1050_02551</name>
</gene>
<dbReference type="InterPro" id="IPR004561">
    <property type="entry name" value="IsoChor_synthase"/>
</dbReference>
<dbReference type="HOGENOM" id="CLU_006493_8_4_9"/>
<dbReference type="InterPro" id="IPR015890">
    <property type="entry name" value="Chorismate_C"/>
</dbReference>
<evidence type="ECO:0000256" key="3">
    <source>
        <dbReference type="ARBA" id="ARBA00012824"/>
    </source>
</evidence>
<proteinExistence type="inferred from homology"/>